<reference evidence="2 3" key="1">
    <citation type="submission" date="2017-06" db="EMBL/GenBank/DDBJ databases">
        <title>Sequencing and comparative analysis of myxobacterial genomes.</title>
        <authorList>
            <person name="Rupp O."/>
            <person name="Goesmann A."/>
            <person name="Sogaard-Andersen L."/>
        </authorList>
    </citation>
    <scope>NUCLEOTIDE SEQUENCE [LARGE SCALE GENOMIC DNA]</scope>
    <source>
        <strain evidence="2 3">DSM 52655</strain>
    </source>
</reference>
<dbReference type="RefSeq" id="WP_095987508.1">
    <property type="nucleotide sequence ID" value="NZ_CP022098.1"/>
</dbReference>
<gene>
    <name evidence="2" type="ORF">CYFUS_004923</name>
</gene>
<dbReference type="AlphaFoldDB" id="A0A250J6C3"/>
<keyword evidence="1" id="KW-0732">Signal</keyword>
<feature type="signal peptide" evidence="1">
    <location>
        <begin position="1"/>
        <end position="27"/>
    </location>
</feature>
<name>A0A250J6C3_9BACT</name>
<dbReference type="Proteomes" id="UP000217257">
    <property type="component" value="Chromosome"/>
</dbReference>
<evidence type="ECO:0000256" key="1">
    <source>
        <dbReference type="SAM" id="SignalP"/>
    </source>
</evidence>
<dbReference type="KEGG" id="cfus:CYFUS_004923"/>
<feature type="chain" id="PRO_5013032779" description="Lipoprotein" evidence="1">
    <location>
        <begin position="28"/>
        <end position="212"/>
    </location>
</feature>
<accession>A0A250J6C3</accession>
<organism evidence="2 3">
    <name type="scientific">Cystobacter fuscus</name>
    <dbReference type="NCBI Taxonomy" id="43"/>
    <lineage>
        <taxon>Bacteria</taxon>
        <taxon>Pseudomonadati</taxon>
        <taxon>Myxococcota</taxon>
        <taxon>Myxococcia</taxon>
        <taxon>Myxococcales</taxon>
        <taxon>Cystobacterineae</taxon>
        <taxon>Archangiaceae</taxon>
        <taxon>Cystobacter</taxon>
    </lineage>
</organism>
<evidence type="ECO:0008006" key="4">
    <source>
        <dbReference type="Google" id="ProtNLM"/>
    </source>
</evidence>
<proteinExistence type="predicted"/>
<protein>
    <recommendedName>
        <fullName evidence="4">Lipoprotein</fullName>
    </recommendedName>
</protein>
<sequence length="212" mass="22656">MRRLHQVIRILPSVALLSGCGSNGGSAAVDSADIPRGNGTAALLESAPPSAQETPTSTVPHLADFCADATGPGTYKGYTCEDSNNFIIAENVSCQDARRKCELNAKANPSLSFYCTWNDRVVYRKEISVGACNTEVCQSTSGTGRRVLYSCISPTELQPAIISNSITCQSAFDNCKLNADMNTHISVLCTWNDQEIFRRELVAGVCGAPSPQ</sequence>
<dbReference type="PROSITE" id="PS51257">
    <property type="entry name" value="PROKAR_LIPOPROTEIN"/>
    <property type="match status" value="1"/>
</dbReference>
<evidence type="ECO:0000313" key="2">
    <source>
        <dbReference type="EMBL" id="ATB39479.1"/>
    </source>
</evidence>
<dbReference type="EMBL" id="CP022098">
    <property type="protein sequence ID" value="ATB39479.1"/>
    <property type="molecule type" value="Genomic_DNA"/>
</dbReference>
<evidence type="ECO:0000313" key="3">
    <source>
        <dbReference type="Proteomes" id="UP000217257"/>
    </source>
</evidence>